<dbReference type="GO" id="GO:0015297">
    <property type="term" value="F:antiporter activity"/>
    <property type="evidence" value="ECO:0007669"/>
    <property type="project" value="InterPro"/>
</dbReference>
<protein>
    <recommendedName>
        <fullName evidence="6">Protein DETOXIFICATION</fullName>
    </recommendedName>
    <alternativeName>
        <fullName evidence="6">Multidrug and toxic compound extrusion protein</fullName>
    </alternativeName>
</protein>
<evidence type="ECO:0000313" key="7">
    <source>
        <dbReference type="EMBL" id="KAI5066910.1"/>
    </source>
</evidence>
<dbReference type="InterPro" id="IPR002528">
    <property type="entry name" value="MATE_fam"/>
</dbReference>
<gene>
    <name evidence="7" type="ORF">GOP47_0017438</name>
</gene>
<feature type="transmembrane region" description="Helical" evidence="6">
    <location>
        <begin position="344"/>
        <end position="368"/>
    </location>
</feature>
<sequence>MKSVPHFLSCYRSRTALLLEVSCNSNFVHNGRPLEFKSAPPFRLSLHSCISSFLGRSRKRRERYCTCLSSGPSPDTSSASEGLERRAECTNGFSNHEALEPLRMTVEVHDQSTEIYKKGLLQQMYDIVMFAGPALGIWLSGPIMSMIDTAVVGNSSLLELAALGPGTVFCDQVGYLFMFLSVATSNLIATSMAKQDKVEAADHLSRLLFVGLVCGICMLILTGAFSSILLKVFVGPKNESLLPAACSYVQIRGLAWPAVLVGLVAQSASLGMQDAWGPLRVLSIASILNFSGDVLFCTFLKYGIAGAAWATAISQCVGGFLMLRSLGSKGYNPFAFTIPSIEEFSYMLKLAAPVLLTIFSKVCFFSLVTYMSTALGAVTLAAHQVMVGLFGIFSVSAEPLNQTAQSFMPELIRGSNRNVKKAQMLLRSLLMIGVFSGAMLGAMGTCFSLFFPRFFTNDAAVIMQMQEVILPFLWGLLITPPLLSLEGTLLAGRDLTYLSLSMIACVLGSSSLLMVGQKMEWGLAGIWWTVACFQMIRFCMALSRLASSKSIIRDSKQDAPTLKLWGFS</sequence>
<dbReference type="CDD" id="cd13136">
    <property type="entry name" value="MATE_DinF_like"/>
    <property type="match status" value="1"/>
</dbReference>
<keyword evidence="3 6" id="KW-0812">Transmembrane</keyword>
<evidence type="ECO:0000256" key="5">
    <source>
        <dbReference type="ARBA" id="ARBA00023136"/>
    </source>
</evidence>
<keyword evidence="8" id="KW-1185">Reference proteome</keyword>
<keyword evidence="5 6" id="KW-0472">Membrane</keyword>
<evidence type="ECO:0000256" key="3">
    <source>
        <dbReference type="ARBA" id="ARBA00022692"/>
    </source>
</evidence>
<feature type="transmembrane region" description="Helical" evidence="6">
    <location>
        <begin position="205"/>
        <end position="234"/>
    </location>
</feature>
<evidence type="ECO:0000256" key="4">
    <source>
        <dbReference type="ARBA" id="ARBA00022989"/>
    </source>
</evidence>
<comment type="caution">
    <text evidence="7">The sequence shown here is derived from an EMBL/GenBank/DDBJ whole genome shotgun (WGS) entry which is preliminary data.</text>
</comment>
<keyword evidence="4 6" id="KW-1133">Transmembrane helix</keyword>
<dbReference type="Proteomes" id="UP000886520">
    <property type="component" value="Chromosome 17"/>
</dbReference>
<accession>A0A9D4ZAS1</accession>
<dbReference type="PANTHER" id="PTHR42893">
    <property type="entry name" value="PROTEIN DETOXIFICATION 44, CHLOROPLASTIC-RELATED"/>
    <property type="match status" value="1"/>
</dbReference>
<feature type="transmembrane region" description="Helical" evidence="6">
    <location>
        <begin position="526"/>
        <end position="546"/>
    </location>
</feature>
<evidence type="ECO:0000256" key="6">
    <source>
        <dbReference type="RuleBase" id="RU004914"/>
    </source>
</evidence>
<name>A0A9D4ZAS1_ADICA</name>
<dbReference type="EMBL" id="JABFUD020000017">
    <property type="protein sequence ID" value="KAI5066910.1"/>
    <property type="molecule type" value="Genomic_DNA"/>
</dbReference>
<dbReference type="PANTHER" id="PTHR42893:SF9">
    <property type="entry name" value="PROTEIN DETOXIFICATION 46, CHLOROPLASTIC"/>
    <property type="match status" value="1"/>
</dbReference>
<evidence type="ECO:0000256" key="1">
    <source>
        <dbReference type="ARBA" id="ARBA00004141"/>
    </source>
</evidence>
<feature type="transmembrane region" description="Helical" evidence="6">
    <location>
        <begin position="302"/>
        <end position="323"/>
    </location>
</feature>
<feature type="transmembrane region" description="Helical" evidence="6">
    <location>
        <begin position="374"/>
        <end position="395"/>
    </location>
</feature>
<dbReference type="GO" id="GO:0042910">
    <property type="term" value="F:xenobiotic transmembrane transporter activity"/>
    <property type="evidence" value="ECO:0007669"/>
    <property type="project" value="InterPro"/>
</dbReference>
<dbReference type="OrthoDB" id="423427at2759"/>
<evidence type="ECO:0000313" key="8">
    <source>
        <dbReference type="Proteomes" id="UP000886520"/>
    </source>
</evidence>
<comment type="caution">
    <text evidence="6">Lacks conserved residue(s) required for the propagation of feature annotation.</text>
</comment>
<proteinExistence type="inferred from homology"/>
<feature type="transmembrane region" description="Helical" evidence="6">
    <location>
        <begin position="463"/>
        <end position="483"/>
    </location>
</feature>
<comment type="similarity">
    <text evidence="2 6">Belongs to the multi antimicrobial extrusion (MATE) (TC 2.A.66.1) family.</text>
</comment>
<dbReference type="GO" id="GO:0016020">
    <property type="term" value="C:membrane"/>
    <property type="evidence" value="ECO:0007669"/>
    <property type="project" value="UniProtKB-SubCell"/>
</dbReference>
<dbReference type="Pfam" id="PF01554">
    <property type="entry name" value="MatE"/>
    <property type="match status" value="2"/>
</dbReference>
<organism evidence="7 8">
    <name type="scientific">Adiantum capillus-veneris</name>
    <name type="common">Maidenhair fern</name>
    <dbReference type="NCBI Taxonomy" id="13818"/>
    <lineage>
        <taxon>Eukaryota</taxon>
        <taxon>Viridiplantae</taxon>
        <taxon>Streptophyta</taxon>
        <taxon>Embryophyta</taxon>
        <taxon>Tracheophyta</taxon>
        <taxon>Polypodiopsida</taxon>
        <taxon>Polypodiidae</taxon>
        <taxon>Polypodiales</taxon>
        <taxon>Pteridineae</taxon>
        <taxon>Pteridaceae</taxon>
        <taxon>Vittarioideae</taxon>
        <taxon>Adiantum</taxon>
    </lineage>
</organism>
<feature type="transmembrane region" description="Helical" evidence="6">
    <location>
        <begin position="429"/>
        <end position="451"/>
    </location>
</feature>
<reference evidence="7" key="1">
    <citation type="submission" date="2021-01" db="EMBL/GenBank/DDBJ databases">
        <title>Adiantum capillus-veneris genome.</title>
        <authorList>
            <person name="Fang Y."/>
            <person name="Liao Q."/>
        </authorList>
    </citation>
    <scope>NUCLEOTIDE SEQUENCE</scope>
    <source>
        <strain evidence="7">H3</strain>
        <tissue evidence="7">Leaf</tissue>
    </source>
</reference>
<evidence type="ECO:0000256" key="2">
    <source>
        <dbReference type="ARBA" id="ARBA00010199"/>
    </source>
</evidence>
<dbReference type="InterPro" id="IPR044644">
    <property type="entry name" value="DinF-like"/>
</dbReference>
<dbReference type="AlphaFoldDB" id="A0A9D4ZAS1"/>
<comment type="subcellular location">
    <subcellularLocation>
        <location evidence="1">Membrane</location>
        <topology evidence="1">Multi-pass membrane protein</topology>
    </subcellularLocation>
</comment>
<feature type="transmembrane region" description="Helical" evidence="6">
    <location>
        <begin position="127"/>
        <end position="153"/>
    </location>
</feature>